<dbReference type="AlphaFoldDB" id="G4YFC5"/>
<feature type="coiled-coil region" evidence="1">
    <location>
        <begin position="399"/>
        <end position="426"/>
    </location>
</feature>
<dbReference type="GeneID" id="20644741"/>
<evidence type="ECO:0000256" key="1">
    <source>
        <dbReference type="SAM" id="Coils"/>
    </source>
</evidence>
<dbReference type="OMA" id="CIWRDID"/>
<reference evidence="3 4" key="1">
    <citation type="journal article" date="2006" name="Science">
        <title>Phytophthora genome sequences uncover evolutionary origins and mechanisms of pathogenesis.</title>
        <authorList>
            <person name="Tyler B.M."/>
            <person name="Tripathy S."/>
            <person name="Zhang X."/>
            <person name="Dehal P."/>
            <person name="Jiang R.H."/>
            <person name="Aerts A."/>
            <person name="Arredondo F.D."/>
            <person name="Baxter L."/>
            <person name="Bensasson D."/>
            <person name="Beynon J.L."/>
            <person name="Chapman J."/>
            <person name="Damasceno C.M."/>
            <person name="Dorrance A.E."/>
            <person name="Dou D."/>
            <person name="Dickerman A.W."/>
            <person name="Dubchak I.L."/>
            <person name="Garbelotto M."/>
            <person name="Gijzen M."/>
            <person name="Gordon S.G."/>
            <person name="Govers F."/>
            <person name="Grunwald N.J."/>
            <person name="Huang W."/>
            <person name="Ivors K.L."/>
            <person name="Jones R.W."/>
            <person name="Kamoun S."/>
            <person name="Krampis K."/>
            <person name="Lamour K.H."/>
            <person name="Lee M.K."/>
            <person name="McDonald W.H."/>
            <person name="Medina M."/>
            <person name="Meijer H.J."/>
            <person name="Nordberg E.K."/>
            <person name="Maclean D.J."/>
            <person name="Ospina-Giraldo M.D."/>
            <person name="Morris P.F."/>
            <person name="Phuntumart V."/>
            <person name="Putnam N.H."/>
            <person name="Rash S."/>
            <person name="Rose J.K."/>
            <person name="Sakihama Y."/>
            <person name="Salamov A.A."/>
            <person name="Savidor A."/>
            <person name="Scheuring C.F."/>
            <person name="Smith B.M."/>
            <person name="Sobral B.W."/>
            <person name="Terry A."/>
            <person name="Torto-Alalibo T.A."/>
            <person name="Win J."/>
            <person name="Xu Z."/>
            <person name="Zhang H."/>
            <person name="Grigoriev I.V."/>
            <person name="Rokhsar D.S."/>
            <person name="Boore J.L."/>
        </authorList>
    </citation>
    <scope>NUCLEOTIDE SEQUENCE [LARGE SCALE GENOMIC DNA]</scope>
    <source>
        <strain evidence="3 4">P6497</strain>
    </source>
</reference>
<keyword evidence="4" id="KW-1185">Reference proteome</keyword>
<feature type="compositionally biased region" description="Polar residues" evidence="2">
    <location>
        <begin position="117"/>
        <end position="135"/>
    </location>
</feature>
<name>G4YFC5_PHYSP</name>
<feature type="compositionally biased region" description="Low complexity" evidence="2">
    <location>
        <begin position="18"/>
        <end position="27"/>
    </location>
</feature>
<feature type="region of interest" description="Disordered" evidence="2">
    <location>
        <begin position="117"/>
        <end position="136"/>
    </location>
</feature>
<feature type="region of interest" description="Disordered" evidence="2">
    <location>
        <begin position="1"/>
        <end position="29"/>
    </location>
</feature>
<feature type="compositionally biased region" description="Polar residues" evidence="2">
    <location>
        <begin position="244"/>
        <end position="255"/>
    </location>
</feature>
<accession>G4YFC5</accession>
<evidence type="ECO:0000313" key="4">
    <source>
        <dbReference type="Proteomes" id="UP000002640"/>
    </source>
</evidence>
<dbReference type="EMBL" id="JH159151">
    <property type="protein sequence ID" value="EGZ28351.1"/>
    <property type="molecule type" value="Genomic_DNA"/>
</dbReference>
<gene>
    <name evidence="3" type="ORF">PHYSODRAFT_322020</name>
</gene>
<feature type="region of interest" description="Disordered" evidence="2">
    <location>
        <begin position="165"/>
        <end position="262"/>
    </location>
</feature>
<dbReference type="Proteomes" id="UP000002640">
    <property type="component" value="Unassembled WGS sequence"/>
</dbReference>
<sequence length="457" mass="50288">MRAGGDDGGPCGTNRAEVATSSASSVTDRLRESLTETARLLEDFEREQQQATRQSAATPDLETYTHCCHQLVAYMVTHMQTSPGFVTQMEQVIRASFDHSALNTAVTESLWVRYNSSSQRADSGTQSPNVPQTPARQGHIIKTDTAVDNAVTVTPLAVANASVTGLRPTCSPHVDLTSTPPTVGRGGKRQSRMQEGQESKRPRHIVARNLYGAGRLDCEEKDDESGLESKKESETETETETDEQGSSQPAQTSEGSVAGLVWPCAGGDPMNRTLAYKQRLKTAIKLVDAENCSPPPGMVCTQGCERIRSRMCENHRTQGGNAMPCHNGMCCIWRDIDTHTVRCQNSQCEFKNSVGLRQTMHDIQQNELKLEATNHKLQATRVMLRGVGAGCDGDSGNSASQLESKMKKLEEKCARLEDAVVFHKERERAFRDDLRAIGGNEELQTFRSHYAKKRSRD</sequence>
<keyword evidence="1" id="KW-0175">Coiled coil</keyword>
<dbReference type="SMR" id="G4YFC5"/>
<dbReference type="KEGG" id="psoj:PHYSODRAFT_322020"/>
<proteinExistence type="predicted"/>
<evidence type="ECO:0000313" key="3">
    <source>
        <dbReference type="EMBL" id="EGZ28351.1"/>
    </source>
</evidence>
<protein>
    <submittedName>
        <fullName evidence="3">Uncharacterized protein</fullName>
    </submittedName>
</protein>
<dbReference type="InParanoid" id="G4YFC5"/>
<evidence type="ECO:0000256" key="2">
    <source>
        <dbReference type="SAM" id="MobiDB-lite"/>
    </source>
</evidence>
<organism evidence="3 4">
    <name type="scientific">Phytophthora sojae (strain P6497)</name>
    <name type="common">Soybean stem and root rot agent</name>
    <name type="synonym">Phytophthora megasperma f. sp. glycines</name>
    <dbReference type="NCBI Taxonomy" id="1094619"/>
    <lineage>
        <taxon>Eukaryota</taxon>
        <taxon>Sar</taxon>
        <taxon>Stramenopiles</taxon>
        <taxon>Oomycota</taxon>
        <taxon>Peronosporomycetes</taxon>
        <taxon>Peronosporales</taxon>
        <taxon>Peronosporaceae</taxon>
        <taxon>Phytophthora</taxon>
    </lineage>
</organism>
<feature type="compositionally biased region" description="Gly residues" evidence="2">
    <location>
        <begin position="1"/>
        <end position="11"/>
    </location>
</feature>
<dbReference type="RefSeq" id="XP_009515626.1">
    <property type="nucleotide sequence ID" value="XM_009517331.1"/>
</dbReference>